<evidence type="ECO:0000313" key="1">
    <source>
        <dbReference type="EMBL" id="KKL25909.1"/>
    </source>
</evidence>
<sequence>MTDKPEVPERLYFTNSRRAIEYI</sequence>
<feature type="non-terminal residue" evidence="1">
    <location>
        <position position="23"/>
    </location>
</feature>
<proteinExistence type="predicted"/>
<gene>
    <name evidence="1" type="ORF">LCGC14_2400560</name>
</gene>
<comment type="caution">
    <text evidence="1">The sequence shown here is derived from an EMBL/GenBank/DDBJ whole genome shotgun (WGS) entry which is preliminary data.</text>
</comment>
<accession>A0A0F9BVJ6</accession>
<protein>
    <submittedName>
        <fullName evidence="1">Uncharacterized protein</fullName>
    </submittedName>
</protein>
<dbReference type="AlphaFoldDB" id="A0A0F9BVJ6"/>
<reference evidence="1" key="1">
    <citation type="journal article" date="2015" name="Nature">
        <title>Complex archaea that bridge the gap between prokaryotes and eukaryotes.</title>
        <authorList>
            <person name="Spang A."/>
            <person name="Saw J.H."/>
            <person name="Jorgensen S.L."/>
            <person name="Zaremba-Niedzwiedzka K."/>
            <person name="Martijn J."/>
            <person name="Lind A.E."/>
            <person name="van Eijk R."/>
            <person name="Schleper C."/>
            <person name="Guy L."/>
            <person name="Ettema T.J."/>
        </authorList>
    </citation>
    <scope>NUCLEOTIDE SEQUENCE</scope>
</reference>
<organism evidence="1">
    <name type="scientific">marine sediment metagenome</name>
    <dbReference type="NCBI Taxonomy" id="412755"/>
    <lineage>
        <taxon>unclassified sequences</taxon>
        <taxon>metagenomes</taxon>
        <taxon>ecological metagenomes</taxon>
    </lineage>
</organism>
<dbReference type="EMBL" id="LAZR01036037">
    <property type="protein sequence ID" value="KKL25909.1"/>
    <property type="molecule type" value="Genomic_DNA"/>
</dbReference>
<name>A0A0F9BVJ6_9ZZZZ</name>